<sequence length="376" mass="41723">MGDSIDRADVPADQGESAIVPDLGSEIRREHAVITEYLRYAFELGTMPKGSEGPARDALLGHLETKYGGAQVVRDALRVAPANEVAVNEIPDEGVVSLPTSDQAPALDTDTPNNVLSETETEDSTTPALQNLMDDLATPPATVDATDISKIDFNRVVRSKFMIGTLGRLAKDYLPNNPFSSKVENRNRIREEISATRFPANVDYRQAFDLNDIVQLQTELKARLEAFNADPTLKPEDLARFGNMWSQDLMTLADLSTRVGDYDFAQQLIEEINRREVEIQGAIDSDDGAKYAELALKKESYDPEQGPIIRSVANSLASVIEGLNYNRDVEPTKQVALREEARKLRNRLLRPNGYRGIDINNPDDRLIVLRNVDLIS</sequence>
<dbReference type="EMBL" id="JAGQLG010000007">
    <property type="protein sequence ID" value="MCA9381817.1"/>
    <property type="molecule type" value="Genomic_DNA"/>
</dbReference>
<name>A0A955L2P2_9BACT</name>
<dbReference type="AlphaFoldDB" id="A0A955L2P2"/>
<feature type="region of interest" description="Disordered" evidence="1">
    <location>
        <begin position="96"/>
        <end position="126"/>
    </location>
</feature>
<feature type="compositionally biased region" description="Polar residues" evidence="1">
    <location>
        <begin position="110"/>
        <end position="126"/>
    </location>
</feature>
<evidence type="ECO:0000313" key="2">
    <source>
        <dbReference type="EMBL" id="MCA9381817.1"/>
    </source>
</evidence>
<organism evidence="2 3">
    <name type="scientific">Candidatus Dojkabacteria bacterium</name>
    <dbReference type="NCBI Taxonomy" id="2099670"/>
    <lineage>
        <taxon>Bacteria</taxon>
        <taxon>Candidatus Dojkabacteria</taxon>
    </lineage>
</organism>
<comment type="caution">
    <text evidence="2">The sequence shown here is derived from an EMBL/GenBank/DDBJ whole genome shotgun (WGS) entry which is preliminary data.</text>
</comment>
<proteinExistence type="predicted"/>
<accession>A0A955L2P2</accession>
<reference evidence="2" key="1">
    <citation type="submission" date="2020-04" db="EMBL/GenBank/DDBJ databases">
        <authorList>
            <person name="Zhang T."/>
        </authorList>
    </citation>
    <scope>NUCLEOTIDE SEQUENCE</scope>
    <source>
        <strain evidence="2">HKST-UBA10</strain>
    </source>
</reference>
<reference evidence="2" key="2">
    <citation type="journal article" date="2021" name="Microbiome">
        <title>Successional dynamics and alternative stable states in a saline activated sludge microbial community over 9 years.</title>
        <authorList>
            <person name="Wang Y."/>
            <person name="Ye J."/>
            <person name="Ju F."/>
            <person name="Liu L."/>
            <person name="Boyd J.A."/>
            <person name="Deng Y."/>
            <person name="Parks D.H."/>
            <person name="Jiang X."/>
            <person name="Yin X."/>
            <person name="Woodcroft B.J."/>
            <person name="Tyson G.W."/>
            <person name="Hugenholtz P."/>
            <person name="Polz M.F."/>
            <person name="Zhang T."/>
        </authorList>
    </citation>
    <scope>NUCLEOTIDE SEQUENCE</scope>
    <source>
        <strain evidence="2">HKST-UBA10</strain>
    </source>
</reference>
<evidence type="ECO:0000313" key="3">
    <source>
        <dbReference type="Proteomes" id="UP000782843"/>
    </source>
</evidence>
<dbReference type="Proteomes" id="UP000782843">
    <property type="component" value="Unassembled WGS sequence"/>
</dbReference>
<evidence type="ECO:0000256" key="1">
    <source>
        <dbReference type="SAM" id="MobiDB-lite"/>
    </source>
</evidence>
<protein>
    <submittedName>
        <fullName evidence="2">Uncharacterized protein</fullName>
    </submittedName>
</protein>
<gene>
    <name evidence="2" type="ORF">KC660_00220</name>
</gene>